<dbReference type="PANTHER" id="PTHR30632:SF0">
    <property type="entry name" value="SULFATE-BINDING PROTEIN"/>
    <property type="match status" value="1"/>
</dbReference>
<evidence type="ECO:0000256" key="1">
    <source>
        <dbReference type="ARBA" id="ARBA00009175"/>
    </source>
</evidence>
<feature type="compositionally biased region" description="Basic residues" evidence="4">
    <location>
        <begin position="109"/>
        <end position="122"/>
    </location>
</feature>
<evidence type="ECO:0000313" key="7">
    <source>
        <dbReference type="Proteomes" id="UP001141629"/>
    </source>
</evidence>
<proteinExistence type="inferred from homology"/>
<feature type="compositionally biased region" description="Basic and acidic residues" evidence="4">
    <location>
        <begin position="1"/>
        <end position="12"/>
    </location>
</feature>
<evidence type="ECO:0000256" key="4">
    <source>
        <dbReference type="SAM" id="MobiDB-lite"/>
    </source>
</evidence>
<accession>A0A9X2YSH9</accession>
<keyword evidence="5" id="KW-0812">Transmembrane</keyword>
<comment type="caution">
    <text evidence="6">The sequence shown here is derived from an EMBL/GenBank/DDBJ whole genome shotgun (WGS) entry which is preliminary data.</text>
</comment>
<feature type="compositionally biased region" description="Basic residues" evidence="4">
    <location>
        <begin position="14"/>
        <end position="23"/>
    </location>
</feature>
<dbReference type="CDD" id="cd13538">
    <property type="entry name" value="PBP2_ModA_like_1"/>
    <property type="match status" value="1"/>
</dbReference>
<keyword evidence="7" id="KW-1185">Reference proteome</keyword>
<dbReference type="EMBL" id="JACKVK010000022">
    <property type="protein sequence ID" value="MCV7424782.1"/>
    <property type="molecule type" value="Genomic_DNA"/>
</dbReference>
<gene>
    <name evidence="6" type="primary">modA</name>
    <name evidence="6" type="ORF">H7K45_30010</name>
</gene>
<evidence type="ECO:0000313" key="6">
    <source>
        <dbReference type="EMBL" id="MCV7424782.1"/>
    </source>
</evidence>
<feature type="compositionally biased region" description="Basic residues" evidence="4">
    <location>
        <begin position="31"/>
        <end position="56"/>
    </location>
</feature>
<feature type="region of interest" description="Disordered" evidence="4">
    <location>
        <begin position="106"/>
        <end position="136"/>
    </location>
</feature>
<comment type="similarity">
    <text evidence="1">Belongs to the bacterial solute-binding protein ModA family.</text>
</comment>
<evidence type="ECO:0000256" key="3">
    <source>
        <dbReference type="ARBA" id="ARBA00022729"/>
    </source>
</evidence>
<reference evidence="6" key="2">
    <citation type="journal article" date="2022" name="BMC Genomics">
        <title>Comparative genome analysis of mycobacteria focusing on tRNA and non-coding RNA.</title>
        <authorList>
            <person name="Behra P.R.K."/>
            <person name="Pettersson B.M.F."/>
            <person name="Ramesh M."/>
            <person name="Das S."/>
            <person name="Dasgupta S."/>
            <person name="Kirsebom L.A."/>
        </authorList>
    </citation>
    <scope>NUCLEOTIDE SEQUENCE</scope>
    <source>
        <strain evidence="6">DSM 44838</strain>
    </source>
</reference>
<protein>
    <submittedName>
        <fullName evidence="6">Molybdate ABC transporter substrate-binding protein</fullName>
    </submittedName>
</protein>
<dbReference type="Proteomes" id="UP001141629">
    <property type="component" value="Unassembled WGS sequence"/>
</dbReference>
<keyword evidence="5" id="KW-1133">Transmembrane helix</keyword>
<dbReference type="GO" id="GO:0046872">
    <property type="term" value="F:metal ion binding"/>
    <property type="evidence" value="ECO:0007669"/>
    <property type="project" value="UniProtKB-KW"/>
</dbReference>
<dbReference type="GO" id="GO:0030973">
    <property type="term" value="F:molybdate ion binding"/>
    <property type="evidence" value="ECO:0007669"/>
    <property type="project" value="TreeGrafter"/>
</dbReference>
<feature type="transmembrane region" description="Helical" evidence="5">
    <location>
        <begin position="138"/>
        <end position="157"/>
    </location>
</feature>
<dbReference type="InterPro" id="IPR005950">
    <property type="entry name" value="ModA"/>
</dbReference>
<evidence type="ECO:0000256" key="2">
    <source>
        <dbReference type="ARBA" id="ARBA00022723"/>
    </source>
</evidence>
<dbReference type="PANTHER" id="PTHR30632">
    <property type="entry name" value="MOLYBDATE-BINDING PERIPLASMIC PROTEIN"/>
    <property type="match status" value="1"/>
</dbReference>
<keyword evidence="3" id="KW-0732">Signal</keyword>
<evidence type="ECO:0000256" key="5">
    <source>
        <dbReference type="SAM" id="Phobius"/>
    </source>
</evidence>
<dbReference type="InterPro" id="IPR050682">
    <property type="entry name" value="ModA/WtpA"/>
</dbReference>
<dbReference type="SUPFAM" id="SSF53850">
    <property type="entry name" value="Periplasmic binding protein-like II"/>
    <property type="match status" value="1"/>
</dbReference>
<keyword evidence="2" id="KW-0479">Metal-binding</keyword>
<keyword evidence="5" id="KW-0472">Membrane</keyword>
<sequence length="404" mass="42342">MVGRAGHSDQGRGRAARCQRRHGAPLDRQRQPHRREGRRRSHGDRRRRLGRVRPRSRGTPTRPAWRLELRAQPVRRPGHQGHRRPGDGRGADAVRAVHRRLAYEQLVGHRTRARAGSRRGGRRQGDERRRRNRGRNRVTSFLGVAVAALSAAALVAGCSSSQTDTAAPTAGSTAPSSSTVAGDITVFAAASLKSTFTELGERFKTDNPGTNVTFSFAGSSDLVTQLTGGAPADVFASADEKNMTKAKDAGLVAGTPVDFASNTLTIVTPPGNPKGIKTFADLAQPDTAVVVCAPQVPCGSATKTVEQATGVTLAPVSEESAVTDVLGKIISSQADAGLVYVTDAAAAGGKVTAVPFPESSGAVNTYPIALLKDSKNTATAQKFLDLVTGPDGQKVLKAAGFAAP</sequence>
<name>A0A9X2YSH9_9MYCO</name>
<dbReference type="GO" id="GO:0015689">
    <property type="term" value="P:molybdate ion transport"/>
    <property type="evidence" value="ECO:0007669"/>
    <property type="project" value="InterPro"/>
</dbReference>
<organism evidence="6 7">
    <name type="scientific">Mycobacterium yunnanensis</name>
    <dbReference type="NCBI Taxonomy" id="368477"/>
    <lineage>
        <taxon>Bacteria</taxon>
        <taxon>Bacillati</taxon>
        <taxon>Actinomycetota</taxon>
        <taxon>Actinomycetes</taxon>
        <taxon>Mycobacteriales</taxon>
        <taxon>Mycobacteriaceae</taxon>
        <taxon>Mycobacterium</taxon>
    </lineage>
</organism>
<dbReference type="Pfam" id="PF13531">
    <property type="entry name" value="SBP_bac_11"/>
    <property type="match status" value="1"/>
</dbReference>
<feature type="region of interest" description="Disordered" evidence="4">
    <location>
        <begin position="1"/>
        <end position="91"/>
    </location>
</feature>
<dbReference type="NCBIfam" id="TIGR01256">
    <property type="entry name" value="modA"/>
    <property type="match status" value="1"/>
</dbReference>
<reference evidence="6" key="1">
    <citation type="submission" date="2020-07" db="EMBL/GenBank/DDBJ databases">
        <authorList>
            <person name="Pettersson B.M.F."/>
            <person name="Behra P.R.K."/>
            <person name="Ramesh M."/>
            <person name="Das S."/>
            <person name="Dasgupta S."/>
            <person name="Kirsebom L.A."/>
        </authorList>
    </citation>
    <scope>NUCLEOTIDE SEQUENCE</scope>
    <source>
        <strain evidence="6">DSM 44838</strain>
    </source>
</reference>
<dbReference type="AlphaFoldDB" id="A0A9X2YSH9"/>
<dbReference type="Gene3D" id="3.40.190.10">
    <property type="entry name" value="Periplasmic binding protein-like II"/>
    <property type="match status" value="2"/>
</dbReference>